<feature type="compositionally biased region" description="Basic and acidic residues" evidence="2">
    <location>
        <begin position="71"/>
        <end position="91"/>
    </location>
</feature>
<comment type="caution">
    <text evidence="4">The sequence shown here is derived from an EMBL/GenBank/DDBJ whole genome shotgun (WGS) entry which is preliminary data.</text>
</comment>
<evidence type="ECO:0000256" key="1">
    <source>
        <dbReference type="SAM" id="Coils"/>
    </source>
</evidence>
<dbReference type="AlphaFoldDB" id="A0ABD3I9B8"/>
<organism evidence="4 5">
    <name type="scientific">Riccia sorocarpa</name>
    <dbReference type="NCBI Taxonomy" id="122646"/>
    <lineage>
        <taxon>Eukaryota</taxon>
        <taxon>Viridiplantae</taxon>
        <taxon>Streptophyta</taxon>
        <taxon>Embryophyta</taxon>
        <taxon>Marchantiophyta</taxon>
        <taxon>Marchantiopsida</taxon>
        <taxon>Marchantiidae</taxon>
        <taxon>Marchantiales</taxon>
        <taxon>Ricciaceae</taxon>
        <taxon>Riccia</taxon>
    </lineage>
</organism>
<keyword evidence="5" id="KW-1185">Reference proteome</keyword>
<feature type="compositionally biased region" description="Polar residues" evidence="2">
    <location>
        <begin position="50"/>
        <end position="63"/>
    </location>
</feature>
<protein>
    <submittedName>
        <fullName evidence="4">Uncharacterized protein</fullName>
    </submittedName>
</protein>
<keyword evidence="3" id="KW-0732">Signal</keyword>
<sequence length="190" mass="21894">MYRISPWIHKILSLCLADVAIRPLTLMRTAVLKWKPDWPVSVDVEANAARTPQQNRHPQQSKGDPSIQLVDDVRSSGKTVRTRDRTPPPERKTSLIIAYEEQVKEKLVLRKEAQDQKASFRDAILEDRRQAREQRERARIQKGIEAMCMARADRRSTLMAEMVKKGKSMDEIQAAFLLLDSIEDMLRASM</sequence>
<evidence type="ECO:0000313" key="4">
    <source>
        <dbReference type="EMBL" id="KAL3700146.1"/>
    </source>
</evidence>
<feature type="coiled-coil region" evidence="1">
    <location>
        <begin position="96"/>
        <end position="141"/>
    </location>
</feature>
<gene>
    <name evidence="4" type="ORF">R1sor_018168</name>
</gene>
<reference evidence="4 5" key="1">
    <citation type="submission" date="2024-09" db="EMBL/GenBank/DDBJ databases">
        <title>Chromosome-scale assembly of Riccia sorocarpa.</title>
        <authorList>
            <person name="Paukszto L."/>
        </authorList>
    </citation>
    <scope>NUCLEOTIDE SEQUENCE [LARGE SCALE GENOMIC DNA]</scope>
    <source>
        <strain evidence="4">LP-2024</strain>
        <tissue evidence="4">Aerial parts of the thallus</tissue>
    </source>
</reference>
<dbReference type="Proteomes" id="UP001633002">
    <property type="component" value="Unassembled WGS sequence"/>
</dbReference>
<feature type="chain" id="PRO_5044829511" evidence="3">
    <location>
        <begin position="18"/>
        <end position="190"/>
    </location>
</feature>
<evidence type="ECO:0000256" key="3">
    <source>
        <dbReference type="SAM" id="SignalP"/>
    </source>
</evidence>
<accession>A0ABD3I9B8</accession>
<dbReference type="EMBL" id="JBJQOH010000001">
    <property type="protein sequence ID" value="KAL3700146.1"/>
    <property type="molecule type" value="Genomic_DNA"/>
</dbReference>
<feature type="signal peptide" evidence="3">
    <location>
        <begin position="1"/>
        <end position="17"/>
    </location>
</feature>
<feature type="region of interest" description="Disordered" evidence="2">
    <location>
        <begin position="50"/>
        <end position="91"/>
    </location>
</feature>
<evidence type="ECO:0000256" key="2">
    <source>
        <dbReference type="SAM" id="MobiDB-lite"/>
    </source>
</evidence>
<proteinExistence type="predicted"/>
<name>A0ABD3I9B8_9MARC</name>
<keyword evidence="1" id="KW-0175">Coiled coil</keyword>
<evidence type="ECO:0000313" key="5">
    <source>
        <dbReference type="Proteomes" id="UP001633002"/>
    </source>
</evidence>